<dbReference type="Pfam" id="PF08489">
    <property type="entry name" value="TiaS_FLD"/>
    <property type="match status" value="1"/>
</dbReference>
<dbReference type="PANTHER" id="PTHR40705:SF1">
    <property type="entry name" value="TRNA(ILE2) 2-AGMATINYLCYTIDINE SYNTHETASE TIAS"/>
    <property type="match status" value="1"/>
</dbReference>
<protein>
    <recommendedName>
        <fullName evidence="6">tRNA(Ile2) 2-agmatinylcytidine synthetase TiaS</fullName>
        <shortName evidence="6">tRNA(Ile2)-agm2C synthetase</shortName>
        <ecNumber evidence="6">6.3.4.22</ecNumber>
    </recommendedName>
    <alternativeName>
        <fullName evidence="6">tRNA(Ile2) agmatidine synthetase</fullName>
    </alternativeName>
</protein>
<comment type="catalytic activity">
    <reaction evidence="6">
        <text>cytidine(34) in tRNA(Ile2) + agmatine + ATP + H2O = 2-agmatinylcytidine(34) in tRNA(Ile2) + AMP + 2 phosphate + 2 H(+)</text>
        <dbReference type="Rhea" id="RHEA:43608"/>
        <dbReference type="Rhea" id="RHEA-COMP:10625"/>
        <dbReference type="Rhea" id="RHEA-COMP:10626"/>
        <dbReference type="ChEBI" id="CHEBI:15377"/>
        <dbReference type="ChEBI" id="CHEBI:15378"/>
        <dbReference type="ChEBI" id="CHEBI:30616"/>
        <dbReference type="ChEBI" id="CHEBI:43474"/>
        <dbReference type="ChEBI" id="CHEBI:58145"/>
        <dbReference type="ChEBI" id="CHEBI:82748"/>
        <dbReference type="ChEBI" id="CHEBI:83545"/>
        <dbReference type="ChEBI" id="CHEBI:456215"/>
        <dbReference type="EC" id="6.3.4.22"/>
    </reaction>
</comment>
<feature type="domain" description="TiaS FLD" evidence="7">
    <location>
        <begin position="161"/>
        <end position="275"/>
    </location>
</feature>
<proteinExistence type="inferred from homology"/>
<keyword evidence="1 6" id="KW-0963">Cytoplasm</keyword>
<evidence type="ECO:0000259" key="8">
    <source>
        <dbReference type="Pfam" id="PF22641"/>
    </source>
</evidence>
<evidence type="ECO:0000259" key="7">
    <source>
        <dbReference type="Pfam" id="PF08489"/>
    </source>
</evidence>
<sequence length="462" mass="48236">MPIVAVDDTDSRERGMCTTYVATRIAERLADAGGRVRRRLLVRLNPAVKHKTRGNAAVALHVSDVDAEAAASVAAETVAEFAAAADPRTSPGVVVADVDVAGDPFDPTGAPIPDPVAAFGRRALRERLSVAEATELADEHGLRHVAVGSAGGADEANAVAGRGRIGALAAVGAPAAFDDWTVERIAYRELNRCGTHREVDRESVFAAADEGYPTVWDTVDRETGKAVCVPNAPGPILYGIRGDDAAECRAVAAAIDGEAVERAATFLTNQGTDAHLAPGRIGDLRDGAGYRVAGTVASAPETKRGGHVHVDVAGDAPGAGGDGGKDADRLRAVAFAPTGRFRDRVRALRPGDRVTLCGEHELRDDADGPGSTLKLEKFAVRDLVRTAPAVPTCPDCGRSMSSAGRGQGYRCRDCGTSAPGKVAKPVERDLEAGWYEVPPSARRHVAKPLVRGGFDAPTHPER</sequence>
<dbReference type="PANTHER" id="PTHR40705">
    <property type="entry name" value="TRNA(ILE2) 2-AGMATINYLCYTIDINE SYNTHETASE TIAS"/>
    <property type="match status" value="1"/>
</dbReference>
<comment type="subcellular location">
    <subcellularLocation>
        <location evidence="6">Cytoplasm</location>
    </subcellularLocation>
</comment>
<dbReference type="Gene3D" id="3.30.70.2200">
    <property type="match status" value="1"/>
</dbReference>
<dbReference type="Pfam" id="PF22641">
    <property type="entry name" value="TiaS_TCKD"/>
    <property type="match status" value="1"/>
</dbReference>
<dbReference type="InterPro" id="IPR053870">
    <property type="entry name" value="TiaS-like_TCKD"/>
</dbReference>
<evidence type="ECO:0000256" key="4">
    <source>
        <dbReference type="ARBA" id="ARBA00022741"/>
    </source>
</evidence>
<dbReference type="Proteomes" id="UP001567572">
    <property type="component" value="Unassembled WGS sequence"/>
</dbReference>
<dbReference type="InterPro" id="IPR055394">
    <property type="entry name" value="Zn_ribbon_TiaS"/>
</dbReference>
<evidence type="ECO:0000256" key="3">
    <source>
        <dbReference type="ARBA" id="ARBA00022694"/>
    </source>
</evidence>
<dbReference type="Gene3D" id="2.40.50.1010">
    <property type="match status" value="1"/>
</dbReference>
<feature type="domain" description="TiaS C-terminal zinc ribbon" evidence="9">
    <location>
        <begin position="391"/>
        <end position="430"/>
    </location>
</feature>
<comment type="caution">
    <text evidence="10">The sequence shown here is derived from an EMBL/GenBank/DDBJ whole genome shotgun (WGS) entry which is preliminary data.</text>
</comment>
<keyword evidence="4 6" id="KW-0547">Nucleotide-binding</keyword>
<accession>A0ABD5LZV0</accession>
<evidence type="ECO:0000313" key="10">
    <source>
        <dbReference type="EMBL" id="MEZ3163536.1"/>
    </source>
</evidence>
<evidence type="ECO:0000256" key="6">
    <source>
        <dbReference type="HAMAP-Rule" id="MF_01892"/>
    </source>
</evidence>
<dbReference type="GO" id="GO:0005524">
    <property type="term" value="F:ATP binding"/>
    <property type="evidence" value="ECO:0007669"/>
    <property type="project" value="UniProtKB-KW"/>
</dbReference>
<organism evidence="10 11">
    <name type="scientific">Halorubrum miltondacostae</name>
    <dbReference type="NCBI Taxonomy" id="3076378"/>
    <lineage>
        <taxon>Archaea</taxon>
        <taxon>Methanobacteriati</taxon>
        <taxon>Methanobacteriota</taxon>
        <taxon>Stenosarchaea group</taxon>
        <taxon>Halobacteria</taxon>
        <taxon>Halobacteriales</taxon>
        <taxon>Haloferacaceae</taxon>
        <taxon>Halorubrum</taxon>
    </lineage>
</organism>
<dbReference type="Gene3D" id="3.90.600.20">
    <property type="match status" value="1"/>
</dbReference>
<dbReference type="EMBL" id="JBEDNY010000002">
    <property type="protein sequence ID" value="MEZ3163536.1"/>
    <property type="molecule type" value="Genomic_DNA"/>
</dbReference>
<dbReference type="GO" id="GO:0016879">
    <property type="term" value="F:ligase activity, forming carbon-nitrogen bonds"/>
    <property type="evidence" value="ECO:0007669"/>
    <property type="project" value="UniProtKB-UniRule"/>
</dbReference>
<comment type="similarity">
    <text evidence="6">Belongs to the TiaS family.</text>
</comment>
<dbReference type="AlphaFoldDB" id="A0ABD5LZV0"/>
<evidence type="ECO:0000313" key="11">
    <source>
        <dbReference type="Proteomes" id="UP001567572"/>
    </source>
</evidence>
<keyword evidence="5 6" id="KW-0067">ATP-binding</keyword>
<name>A0ABD5LZV0_9EURY</name>
<dbReference type="Pfam" id="PF23783">
    <property type="entry name" value="Zn_ribbon_TiaS"/>
    <property type="match status" value="1"/>
</dbReference>
<comment type="function">
    <text evidence="6">ATP-dependent agmatine transferase that catalyzes the formation of 2-agmatinylcytidine (agm2C) at the wobble position (C34) of tRNA(Ile2), converting the codon specificity from AUG to AUA.</text>
</comment>
<dbReference type="InterPro" id="IPR013696">
    <property type="entry name" value="TiaS_FLD"/>
</dbReference>
<evidence type="ECO:0000256" key="2">
    <source>
        <dbReference type="ARBA" id="ARBA00022598"/>
    </source>
</evidence>
<evidence type="ECO:0000256" key="5">
    <source>
        <dbReference type="ARBA" id="ARBA00022840"/>
    </source>
</evidence>
<keyword evidence="11" id="KW-1185">Reference proteome</keyword>
<evidence type="ECO:0000256" key="1">
    <source>
        <dbReference type="ARBA" id="ARBA00022490"/>
    </source>
</evidence>
<dbReference type="InterPro" id="IPR024913">
    <property type="entry name" value="tRNA_Ile2__agm2C_synt"/>
</dbReference>
<dbReference type="RefSeq" id="WP_371161106.1">
    <property type="nucleotide sequence ID" value="NZ_JBEDNX010000004.1"/>
</dbReference>
<dbReference type="GO" id="GO:0002101">
    <property type="term" value="P:tRNA wobble cytosine modification"/>
    <property type="evidence" value="ECO:0007669"/>
    <property type="project" value="UniProtKB-UniRule"/>
</dbReference>
<keyword evidence="3 6" id="KW-0819">tRNA processing</keyword>
<gene>
    <name evidence="6" type="primary">tiaS</name>
    <name evidence="10" type="ORF">ABNG04_06560</name>
</gene>
<dbReference type="HAMAP" id="MF_01892">
    <property type="entry name" value="tRNA_Ile2_agm2C_synt"/>
    <property type="match status" value="1"/>
</dbReference>
<feature type="domain" description="TiaS-like TCKD" evidence="8">
    <location>
        <begin position="3"/>
        <end position="63"/>
    </location>
</feature>
<keyword evidence="2 6" id="KW-0436">Ligase</keyword>
<reference evidence="10 11" key="1">
    <citation type="submission" date="2024-06" db="EMBL/GenBank/DDBJ databases">
        <title>Halorubrum miltondacostae sp. nov., a potential PHA producer isolated from an inland solar saltern in Rio Maior, Portugal.</title>
        <authorList>
            <person name="Albuquerque L."/>
            <person name="Viver T."/>
            <person name="Barroso C."/>
            <person name="Claudino R."/>
            <person name="Galvan M."/>
            <person name="Simoes G."/>
            <person name="Lobo Da Cunha A."/>
            <person name="Egas C."/>
        </authorList>
    </citation>
    <scope>NUCLEOTIDE SEQUENCE [LARGE SCALE GENOMIC DNA]</scope>
    <source>
        <strain evidence="10 11">RMP-11</strain>
    </source>
</reference>
<dbReference type="GO" id="GO:0005737">
    <property type="term" value="C:cytoplasm"/>
    <property type="evidence" value="ECO:0007669"/>
    <property type="project" value="UniProtKB-SubCell"/>
</dbReference>
<dbReference type="EC" id="6.3.4.22" evidence="6"/>
<evidence type="ECO:0000259" key="9">
    <source>
        <dbReference type="Pfam" id="PF23783"/>
    </source>
</evidence>